<proteinExistence type="predicted"/>
<evidence type="ECO:0000313" key="1">
    <source>
        <dbReference type="EMBL" id="TKY91678.1"/>
    </source>
</evidence>
<gene>
    <name evidence="1" type="ORF">C5S46_04575</name>
</gene>
<dbReference type="EMBL" id="QYBA01000149">
    <property type="protein sequence ID" value="TKY91678.1"/>
    <property type="molecule type" value="Genomic_DNA"/>
</dbReference>
<dbReference type="Proteomes" id="UP000315423">
    <property type="component" value="Unassembled WGS sequence"/>
</dbReference>
<sequence length="160" mass="17896">MVGIVLIISIFYLAKTSDILASPDETGSVEIIIPTFESIPEQTMDCKLCHIHPETLTNHMDGGEYCLKCHESDIHNIHLKDNTNDSICNACHGNNQTIPKPLPDHTVICDTCHDYPNPSQPSYGNIITIHMTRGYSCTICHIQDIQNLHEIDSLNRSTIK</sequence>
<name>A0AC61SAT7_9EURY</name>
<evidence type="ECO:0000313" key="2">
    <source>
        <dbReference type="Proteomes" id="UP000315423"/>
    </source>
</evidence>
<comment type="caution">
    <text evidence="1">The sequence shown here is derived from an EMBL/GenBank/DDBJ whole genome shotgun (WGS) entry which is preliminary data.</text>
</comment>
<protein>
    <submittedName>
        <fullName evidence="1">Uncharacterized protein</fullName>
    </submittedName>
</protein>
<accession>A0AC61SAT7</accession>
<reference evidence="1" key="1">
    <citation type="submission" date="2018-09" db="EMBL/GenBank/DDBJ databases">
        <title>A genomic encyclopedia of anaerobic methanotrophic archaea.</title>
        <authorList>
            <person name="Skennerton C.T."/>
            <person name="Chadwick G.L."/>
            <person name="Laso-Perez R."/>
            <person name="Leu A.O."/>
            <person name="Speth D.R."/>
            <person name="Yu H."/>
            <person name="Morgan-Lang C."/>
            <person name="Hatzenpichler R."/>
            <person name="Goudeau D."/>
            <person name="Malmstrom R."/>
            <person name="Woyke T."/>
            <person name="Hallam S."/>
            <person name="Tyson G.W."/>
            <person name="Wegener G."/>
            <person name="Boetius A."/>
            <person name="Orphan V.J."/>
        </authorList>
    </citation>
    <scope>NUCLEOTIDE SEQUENCE</scope>
    <source>
        <strain evidence="1">CONS3730D10UFb2</strain>
    </source>
</reference>
<organism evidence="1 2">
    <name type="scientific">Candidatus Methanomarinus sp</name>
    <dbReference type="NCBI Taxonomy" id="3386244"/>
    <lineage>
        <taxon>Archaea</taxon>
        <taxon>Methanobacteriati</taxon>
        <taxon>Methanobacteriota</taxon>
        <taxon>Stenosarchaea group</taxon>
        <taxon>Methanomicrobia</taxon>
        <taxon>Methanosarcinales</taxon>
        <taxon>ANME-2 cluster</taxon>
        <taxon>Candidatus Methanocomedenaceae</taxon>
        <taxon>Candidatus Methanomarinus</taxon>
    </lineage>
</organism>